<dbReference type="RefSeq" id="WP_001052322.1">
    <property type="nucleotide sequence ID" value="NZ_NFCF01000073.1"/>
</dbReference>
<name>A0A242W7J0_BACTU</name>
<comment type="caution">
    <text evidence="2">The sequence shown here is derived from an EMBL/GenBank/DDBJ whole genome shotgun (WGS) entry which is preliminary data.</text>
</comment>
<reference evidence="2 3" key="1">
    <citation type="submission" date="2016-10" db="EMBL/GenBank/DDBJ databases">
        <title>Comparative genomics of Bacillus thuringiensis reveals a path to pathogens against multiple invertebrate hosts.</title>
        <authorList>
            <person name="Zheng J."/>
            <person name="Gao Q."/>
            <person name="Liu H."/>
            <person name="Peng D."/>
            <person name="Ruan L."/>
            <person name="Sun M."/>
        </authorList>
    </citation>
    <scope>NUCLEOTIDE SEQUENCE [LARGE SCALE GENOMIC DNA]</scope>
    <source>
        <strain evidence="2">BGSC 4AC1</strain>
    </source>
</reference>
<organism evidence="2 3">
    <name type="scientific">Bacillus thuringiensis serovar mexicanensis</name>
    <dbReference type="NCBI Taxonomy" id="180868"/>
    <lineage>
        <taxon>Bacteria</taxon>
        <taxon>Bacillati</taxon>
        <taxon>Bacillota</taxon>
        <taxon>Bacilli</taxon>
        <taxon>Bacillales</taxon>
        <taxon>Bacillaceae</taxon>
        <taxon>Bacillus</taxon>
        <taxon>Bacillus cereus group</taxon>
    </lineage>
</organism>
<evidence type="ECO:0000256" key="1">
    <source>
        <dbReference type="SAM" id="MobiDB-lite"/>
    </source>
</evidence>
<feature type="compositionally biased region" description="Basic and acidic residues" evidence="1">
    <location>
        <begin position="1"/>
        <end position="24"/>
    </location>
</feature>
<sequence>MNLNEQEHKRQLREKANGRVEASRLRKKGHIVKSPEQQEAHRKYAEMKAAMELEGDTDKRHYSVQLCESHFNTKVSPKVKGLLFVLSTLLETKSGGKIVDRKYHNLSIEEIAEKLGKTPNTLRPVIREAVEVGLLKEESEGQGHANHYTLSKDIYQSGSLDRRVNNFTKVIHASVQEVSKQMSLETLGYLSDVINFIHPKLHILVLDPLEPCDDYLEILEPKDLEVLLDMKEGKGNRLVNDLISLEVLQRHELGDRKTRSRVKVLMADGEFFTKSTKTPDMNKIKKAVFSTTLTNKNKANLSKTIEK</sequence>
<gene>
    <name evidence="2" type="ORF">BK699_13155</name>
</gene>
<evidence type="ECO:0000313" key="3">
    <source>
        <dbReference type="Proteomes" id="UP000195152"/>
    </source>
</evidence>
<dbReference type="EMBL" id="NFCF01000073">
    <property type="protein sequence ID" value="OTW48123.1"/>
    <property type="molecule type" value="Genomic_DNA"/>
</dbReference>
<dbReference type="AlphaFoldDB" id="A0A242W7J0"/>
<evidence type="ECO:0000313" key="2">
    <source>
        <dbReference type="EMBL" id="OTW48123.1"/>
    </source>
</evidence>
<protein>
    <submittedName>
        <fullName evidence="2">Uncharacterized protein</fullName>
    </submittedName>
</protein>
<accession>A0A242W7J0</accession>
<dbReference type="Proteomes" id="UP000195152">
    <property type="component" value="Unassembled WGS sequence"/>
</dbReference>
<proteinExistence type="predicted"/>
<feature type="region of interest" description="Disordered" evidence="1">
    <location>
        <begin position="1"/>
        <end position="40"/>
    </location>
</feature>